<dbReference type="EMBL" id="CP036259">
    <property type="protein sequence ID" value="QDR83328.1"/>
    <property type="molecule type" value="Genomic_DNA"/>
</dbReference>
<dbReference type="KEGG" id="sted:SPTER_48120"/>
<dbReference type="AlphaFoldDB" id="A0A517E167"/>
<proteinExistence type="predicted"/>
<sequence>MFISAVSTLALYCSRCGNIELHNVSRFALNNSRRQLACSCGEVQGAIASAGRRQYLLDIPCVVCETNHLIFLDSQLFRQPKASKIYCGQANLELGFIGSPAAIAEIIARHKQEVASITSEMAELPDGQGIENSQILLEILNKIHDIAEQGGVYCCCGNANVEAEVLVDAIELTCSQCDGRLVIPAKDERDLARVSVMGIIELAPLRRTSRK</sequence>
<dbReference type="Proteomes" id="UP000320776">
    <property type="component" value="Chromosome"/>
</dbReference>
<protein>
    <submittedName>
        <fullName evidence="1">Uncharacterized protein</fullName>
    </submittedName>
</protein>
<name>A0A517E167_9FIRM</name>
<accession>A0A517E167</accession>
<dbReference type="OrthoDB" id="1678992at2"/>
<gene>
    <name evidence="1" type="ORF">SPTER_48120</name>
</gene>
<keyword evidence="2" id="KW-1185">Reference proteome</keyword>
<reference evidence="1 2" key="1">
    <citation type="submission" date="2019-02" db="EMBL/GenBank/DDBJ databases">
        <title>Closed genome of Sporomusa termitida DSM 4440.</title>
        <authorList>
            <person name="Poehlein A."/>
            <person name="Daniel R."/>
        </authorList>
    </citation>
    <scope>NUCLEOTIDE SEQUENCE [LARGE SCALE GENOMIC DNA]</scope>
    <source>
        <strain evidence="1 2">DSM 4440</strain>
    </source>
</reference>
<organism evidence="1 2">
    <name type="scientific">Sporomusa termitida</name>
    <dbReference type="NCBI Taxonomy" id="2377"/>
    <lineage>
        <taxon>Bacteria</taxon>
        <taxon>Bacillati</taxon>
        <taxon>Bacillota</taxon>
        <taxon>Negativicutes</taxon>
        <taxon>Selenomonadales</taxon>
        <taxon>Sporomusaceae</taxon>
        <taxon>Sporomusa</taxon>
    </lineage>
</organism>
<evidence type="ECO:0000313" key="2">
    <source>
        <dbReference type="Proteomes" id="UP000320776"/>
    </source>
</evidence>
<evidence type="ECO:0000313" key="1">
    <source>
        <dbReference type="EMBL" id="QDR83328.1"/>
    </source>
</evidence>
<dbReference type="RefSeq" id="WP_144352619.1">
    <property type="nucleotide sequence ID" value="NZ_CP036259.1"/>
</dbReference>